<proteinExistence type="predicted"/>
<reference evidence="1 2" key="1">
    <citation type="submission" date="2024-06" db="EMBL/GenBank/DDBJ databases">
        <authorList>
            <person name="Chen R.Y."/>
        </authorList>
    </citation>
    <scope>NUCLEOTIDE SEQUENCE [LARGE SCALE GENOMIC DNA]</scope>
    <source>
        <strain evidence="1 2">D2</strain>
    </source>
</reference>
<dbReference type="Proteomes" id="UP001467690">
    <property type="component" value="Unassembled WGS sequence"/>
</dbReference>
<accession>A0ABV1RFH7</accession>
<dbReference type="EMBL" id="JBELOE010000137">
    <property type="protein sequence ID" value="MER2491625.1"/>
    <property type="molecule type" value="Genomic_DNA"/>
</dbReference>
<sequence length="255" mass="30407">MSENTNNTETLQQRKKRWKEFAKLIDKIGSNNRYHYKYLEQFYLTGEQDAEHPVDSFHGAPLIEMLLTPDQSISNLLKIKEKYTPHPRWGDGHWSDAERYYKERVSTWRVKDNFFKNGSLLGGGDIEYELFKLFYPQKVDPNEFNNTEEFQIWVEKKCVNLAYVLLDFFEYKNPSSSFYMKWWLPYWCDCINYGFKEDEVYEWMIEAMLAVQAKPDKFTPLQVELADKIFAIAEDDSINPEFRKHFADCKAALSK</sequence>
<keyword evidence="2" id="KW-1185">Reference proteome</keyword>
<dbReference type="RefSeq" id="WP_143873592.1">
    <property type="nucleotide sequence ID" value="NZ_CP041661.1"/>
</dbReference>
<gene>
    <name evidence="1" type="ORF">ABS311_06995</name>
</gene>
<evidence type="ECO:0000313" key="1">
    <source>
        <dbReference type="EMBL" id="MER2491625.1"/>
    </source>
</evidence>
<comment type="caution">
    <text evidence="1">The sequence shown here is derived from an EMBL/GenBank/DDBJ whole genome shotgun (WGS) entry which is preliminary data.</text>
</comment>
<protein>
    <submittedName>
        <fullName evidence="1">Uncharacterized protein</fullName>
    </submittedName>
</protein>
<organism evidence="1 2">
    <name type="scientific">Catenovulum sediminis</name>
    <dbReference type="NCBI Taxonomy" id="1740262"/>
    <lineage>
        <taxon>Bacteria</taxon>
        <taxon>Pseudomonadati</taxon>
        <taxon>Pseudomonadota</taxon>
        <taxon>Gammaproteobacteria</taxon>
        <taxon>Alteromonadales</taxon>
        <taxon>Alteromonadaceae</taxon>
        <taxon>Catenovulum</taxon>
    </lineage>
</organism>
<name>A0ABV1RFH7_9ALTE</name>
<evidence type="ECO:0000313" key="2">
    <source>
        <dbReference type="Proteomes" id="UP001467690"/>
    </source>
</evidence>